<keyword evidence="1" id="KW-0472">Membrane</keyword>
<dbReference type="Proteomes" id="UP000823123">
    <property type="component" value="Unassembled WGS sequence"/>
</dbReference>
<evidence type="ECO:0000313" key="3">
    <source>
        <dbReference type="Proteomes" id="UP000823123"/>
    </source>
</evidence>
<proteinExistence type="predicted"/>
<feature type="transmembrane region" description="Helical" evidence="1">
    <location>
        <begin position="48"/>
        <end position="72"/>
    </location>
</feature>
<organism evidence="2 3">
    <name type="scientific">Parvimonas parva</name>
    <dbReference type="NCBI Taxonomy" id="2769485"/>
    <lineage>
        <taxon>Bacteria</taxon>
        <taxon>Bacillati</taxon>
        <taxon>Bacillota</taxon>
        <taxon>Tissierellia</taxon>
        <taxon>Tissierellales</taxon>
        <taxon>Peptoniphilaceae</taxon>
        <taxon>Parvimonas</taxon>
    </lineage>
</organism>
<keyword evidence="1" id="KW-1133">Transmembrane helix</keyword>
<feature type="transmembrane region" description="Helical" evidence="1">
    <location>
        <begin position="5"/>
        <end position="28"/>
    </location>
</feature>
<evidence type="ECO:0000313" key="2">
    <source>
        <dbReference type="EMBL" id="MBK1468452.1"/>
    </source>
</evidence>
<gene>
    <name evidence="2" type="ORF">IBJ83_03870</name>
</gene>
<name>A0ABS1CAS9_9FIRM</name>
<keyword evidence="3" id="KW-1185">Reference proteome</keyword>
<protein>
    <submittedName>
        <fullName evidence="2">Uncharacterized protein</fullName>
    </submittedName>
</protein>
<evidence type="ECO:0000256" key="1">
    <source>
        <dbReference type="SAM" id="Phobius"/>
    </source>
</evidence>
<dbReference type="EMBL" id="JACVDA010000008">
    <property type="protein sequence ID" value="MBK1468452.1"/>
    <property type="molecule type" value="Genomic_DNA"/>
</dbReference>
<feature type="transmembrane region" description="Helical" evidence="1">
    <location>
        <begin position="84"/>
        <end position="103"/>
    </location>
</feature>
<sequence>MKKIYLIFGSVIIYSILAVSFLYNLNMFNNELGNMSYFRVMFYKNGQAWGYLIRALLFIVLSGWLEFILWKLRKELDIDLKWDVFLWFFCIITIFIFSCLIIYFIQNPILRAAFITILVGFGVVSANN</sequence>
<comment type="caution">
    <text evidence="2">The sequence shown here is derived from an EMBL/GenBank/DDBJ whole genome shotgun (WGS) entry which is preliminary data.</text>
</comment>
<accession>A0ABS1CAS9</accession>
<reference evidence="2 3" key="1">
    <citation type="submission" date="2020-09" db="EMBL/GenBank/DDBJ databases">
        <title>Parvimonas S3374 sp. nov.</title>
        <authorList>
            <person name="Buhl M."/>
        </authorList>
    </citation>
    <scope>NUCLEOTIDE SEQUENCE [LARGE SCALE GENOMIC DNA]</scope>
    <source>
        <strain evidence="2 3">S3374</strain>
    </source>
</reference>
<dbReference type="RefSeq" id="WP_201275375.1">
    <property type="nucleotide sequence ID" value="NZ_JACVDA010000008.1"/>
</dbReference>
<keyword evidence="1" id="KW-0812">Transmembrane</keyword>
<feature type="transmembrane region" description="Helical" evidence="1">
    <location>
        <begin position="109"/>
        <end position="126"/>
    </location>
</feature>